<organism evidence="20 21">
    <name type="scientific">Dioscorea zingiberensis</name>
    <dbReference type="NCBI Taxonomy" id="325984"/>
    <lineage>
        <taxon>Eukaryota</taxon>
        <taxon>Viridiplantae</taxon>
        <taxon>Streptophyta</taxon>
        <taxon>Embryophyta</taxon>
        <taxon>Tracheophyta</taxon>
        <taxon>Spermatophyta</taxon>
        <taxon>Magnoliopsida</taxon>
        <taxon>Liliopsida</taxon>
        <taxon>Dioscoreales</taxon>
        <taxon>Dioscoreaceae</taxon>
        <taxon>Dioscorea</taxon>
    </lineage>
</organism>
<evidence type="ECO:0000313" key="20">
    <source>
        <dbReference type="EMBL" id="KAJ0978278.1"/>
    </source>
</evidence>
<name>A0A9D5CTU8_9LILI</name>
<keyword evidence="6" id="KW-0926">Vacuole</keyword>
<keyword evidence="11" id="KW-0333">Golgi apparatus</keyword>
<feature type="domain" description="Cation efflux protein cytoplasmic" evidence="19">
    <location>
        <begin position="365"/>
        <end position="439"/>
    </location>
</feature>
<dbReference type="OrthoDB" id="9944568at2759"/>
<evidence type="ECO:0000259" key="18">
    <source>
        <dbReference type="Pfam" id="PF14416"/>
    </source>
</evidence>
<dbReference type="Pfam" id="PF13839">
    <property type="entry name" value="PC-Esterase"/>
    <property type="match status" value="1"/>
</dbReference>
<dbReference type="GO" id="GO:1990538">
    <property type="term" value="F:xylan O-acetyltransferase activity"/>
    <property type="evidence" value="ECO:0007669"/>
    <property type="project" value="UniProtKB-ARBA"/>
</dbReference>
<evidence type="ECO:0000256" key="11">
    <source>
        <dbReference type="ARBA" id="ARBA00023034"/>
    </source>
</evidence>
<dbReference type="GO" id="GO:0005385">
    <property type="term" value="F:zinc ion transmembrane transporter activity"/>
    <property type="evidence" value="ECO:0007669"/>
    <property type="project" value="TreeGrafter"/>
</dbReference>
<evidence type="ECO:0000256" key="1">
    <source>
        <dbReference type="ARBA" id="ARBA00004128"/>
    </source>
</evidence>
<feature type="transmembrane region" description="Helical" evidence="15">
    <location>
        <begin position="59"/>
        <end position="79"/>
    </location>
</feature>
<dbReference type="InterPro" id="IPR026057">
    <property type="entry name" value="TBL_C"/>
</dbReference>
<keyword evidence="7 15" id="KW-0812">Transmembrane</keyword>
<comment type="similarity">
    <text evidence="3">Belongs to the PC-esterase family. TBL subfamily.</text>
</comment>
<evidence type="ECO:0000256" key="10">
    <source>
        <dbReference type="ARBA" id="ARBA00022989"/>
    </source>
</evidence>
<keyword evidence="9" id="KW-0735">Signal-anchor</keyword>
<gene>
    <name evidence="20" type="ORF">J5N97_013752</name>
</gene>
<evidence type="ECO:0000256" key="3">
    <source>
        <dbReference type="ARBA" id="ARBA00007727"/>
    </source>
</evidence>
<dbReference type="PANTHER" id="PTHR11562:SF100">
    <property type="entry name" value="METAL TOLERANCE PROTEIN A2"/>
    <property type="match status" value="1"/>
</dbReference>
<feature type="domain" description="Cation efflux protein transmembrane" evidence="16">
    <location>
        <begin position="60"/>
        <end position="361"/>
    </location>
</feature>
<dbReference type="EMBL" id="JAGGNH010000003">
    <property type="protein sequence ID" value="KAJ0978278.1"/>
    <property type="molecule type" value="Genomic_DNA"/>
</dbReference>
<dbReference type="Pfam" id="PF14416">
    <property type="entry name" value="PMR5N"/>
    <property type="match status" value="1"/>
</dbReference>
<dbReference type="SUPFAM" id="SSF160240">
    <property type="entry name" value="Cation efflux protein cytoplasmic domain-like"/>
    <property type="match status" value="1"/>
</dbReference>
<dbReference type="GO" id="GO:0005774">
    <property type="term" value="C:vacuolar membrane"/>
    <property type="evidence" value="ECO:0007669"/>
    <property type="project" value="UniProtKB-SubCell"/>
</dbReference>
<dbReference type="AlphaFoldDB" id="A0A9D5CTU8"/>
<feature type="transmembrane region" description="Helical" evidence="15">
    <location>
        <begin position="91"/>
        <end position="113"/>
    </location>
</feature>
<dbReference type="InterPro" id="IPR027470">
    <property type="entry name" value="Cation_efflux_CTD"/>
</dbReference>
<keyword evidence="21" id="KW-1185">Reference proteome</keyword>
<dbReference type="Pfam" id="PF01545">
    <property type="entry name" value="Cation_efflux"/>
    <property type="match status" value="1"/>
</dbReference>
<evidence type="ECO:0000259" key="19">
    <source>
        <dbReference type="Pfam" id="PF16916"/>
    </source>
</evidence>
<comment type="subcellular location">
    <subcellularLocation>
        <location evidence="2">Golgi apparatus membrane</location>
        <topology evidence="2">Single-pass type II membrane protein</topology>
    </subcellularLocation>
    <subcellularLocation>
        <location evidence="1">Vacuole membrane</location>
        <topology evidence="1">Multi-pass membrane protein</topology>
    </subcellularLocation>
</comment>
<evidence type="ECO:0000256" key="12">
    <source>
        <dbReference type="ARBA" id="ARBA00023065"/>
    </source>
</evidence>
<dbReference type="InterPro" id="IPR058533">
    <property type="entry name" value="Cation_efflux_TM"/>
</dbReference>
<evidence type="ECO:0000256" key="5">
    <source>
        <dbReference type="ARBA" id="ARBA00022448"/>
    </source>
</evidence>
<keyword evidence="13 15" id="KW-0472">Membrane</keyword>
<keyword evidence="12" id="KW-0406">Ion transport</keyword>
<accession>A0A9D5CTU8</accession>
<evidence type="ECO:0000256" key="4">
    <source>
        <dbReference type="ARBA" id="ARBA00008873"/>
    </source>
</evidence>
<evidence type="ECO:0000256" key="8">
    <source>
        <dbReference type="ARBA" id="ARBA00022906"/>
    </source>
</evidence>
<comment type="caution">
    <text evidence="20">The sequence shown here is derived from an EMBL/GenBank/DDBJ whole genome shotgun (WGS) entry which is preliminary data.</text>
</comment>
<evidence type="ECO:0000256" key="6">
    <source>
        <dbReference type="ARBA" id="ARBA00022554"/>
    </source>
</evidence>
<dbReference type="NCBIfam" id="TIGR01297">
    <property type="entry name" value="CDF"/>
    <property type="match status" value="1"/>
</dbReference>
<feature type="compositionally biased region" description="Basic and acidic residues" evidence="14">
    <location>
        <begin position="200"/>
        <end position="247"/>
    </location>
</feature>
<sequence>MEGQNSQSSQIIEVTVDMPAGVSSLGGRKICGGATCDFSDSKTTLKDSKERSASMRKPMIAVILCIIFMTVEVVGGIKANSLAILTDAAHLLSDVAAFAISLFSLWASGWEATPRQSYGFFRIEILGALVSIQLIWLLTGILVFEAIARMINEGGEVQGFWMFAVSTFGLVVNIIMALLLGHDHGHGGHSHGHSHAGHSHGHDHAGHSHGHDHAGQNHGHADGEHNHGHVHTHGHEKSDENQAHHDDHAAEHGHAVSFSTHRHHSWDDKKKAIHEPLLKHSDSEKSNTDGKEANQQNINVHSAYLHVLGDCIQSIGVMIGGAIIWIKPEWKIIDLICTLVFSVIVLLTTIKMLRNILEVLMESTPREIDATRLEMGLCEMDDVVAIHELHIWAITVGKVLLACHVTITPEADAELVLDKVIGYIRREYNISHVTIQIERQDFNKNQAVYKERIDELVKTDLTGAPAATATLRRRHDGPKRGRPGFIPDPKACNLFTGSWLHDDSYPLYQFSSCPFIDPQFNCQLFGRPDSDYLHYRWKPSACELPNWDGVDFLRRMRNKTVMFIGDSLGRNQWQSLICMVHAALPRHSQSTKLIRGDPLSTFKFLEYEVSIAFYRAPYLVDIDVVKRRRILRLDRISVNGEAWKGVDVLSFNSGHWWSHRGTLQGWDFMADGESYYVDMDRLVAFQRGMSTWSKWVDQNINRNITKVFFQSTSPTHYNPAEWNDPVSKNCYGEKEPVHGSNYSGIYPAQMRVLQGVMKAMRHPAYMLDITMLSELRKDGHPSVYSGDLSPEQRANPDRSADCSHWCLPGLPDTWNQLFYTALFFKSFL</sequence>
<keyword evidence="10 15" id="KW-1133">Transmembrane helix</keyword>
<feature type="region of interest" description="Disordered" evidence="14">
    <location>
        <begin position="186"/>
        <end position="247"/>
    </location>
</feature>
<dbReference type="GO" id="GO:0000139">
    <property type="term" value="C:Golgi membrane"/>
    <property type="evidence" value="ECO:0007669"/>
    <property type="project" value="UniProtKB-SubCell"/>
</dbReference>
<evidence type="ECO:0000256" key="13">
    <source>
        <dbReference type="ARBA" id="ARBA00023136"/>
    </source>
</evidence>
<dbReference type="Gene3D" id="1.20.1510.10">
    <property type="entry name" value="Cation efflux protein transmembrane domain"/>
    <property type="match status" value="1"/>
</dbReference>
<protein>
    <submittedName>
        <fullName evidence="20">Uncharacterized protein</fullName>
    </submittedName>
</protein>
<feature type="transmembrane region" description="Helical" evidence="15">
    <location>
        <begin position="303"/>
        <end position="326"/>
    </location>
</feature>
<dbReference type="GO" id="GO:0005886">
    <property type="term" value="C:plasma membrane"/>
    <property type="evidence" value="ECO:0007669"/>
    <property type="project" value="TreeGrafter"/>
</dbReference>
<keyword evidence="5" id="KW-0813">Transport</keyword>
<evidence type="ECO:0000256" key="2">
    <source>
        <dbReference type="ARBA" id="ARBA00004323"/>
    </source>
</evidence>
<dbReference type="InterPro" id="IPR002524">
    <property type="entry name" value="Cation_efflux"/>
</dbReference>
<dbReference type="Pfam" id="PF16916">
    <property type="entry name" value="ZT_dimer"/>
    <property type="match status" value="1"/>
</dbReference>
<evidence type="ECO:0000256" key="15">
    <source>
        <dbReference type="SAM" id="Phobius"/>
    </source>
</evidence>
<feature type="compositionally biased region" description="Basic residues" evidence="14">
    <location>
        <begin position="187"/>
        <end position="199"/>
    </location>
</feature>
<evidence type="ECO:0000256" key="7">
    <source>
        <dbReference type="ARBA" id="ARBA00022692"/>
    </source>
</evidence>
<keyword evidence="8" id="KW-0862">Zinc</keyword>
<dbReference type="InterPro" id="IPR025846">
    <property type="entry name" value="TBL_N"/>
</dbReference>
<keyword evidence="8" id="KW-0864">Zinc transport</keyword>
<feature type="transmembrane region" description="Helical" evidence="15">
    <location>
        <begin position="332"/>
        <end position="353"/>
    </location>
</feature>
<evidence type="ECO:0000256" key="9">
    <source>
        <dbReference type="ARBA" id="ARBA00022968"/>
    </source>
</evidence>
<evidence type="ECO:0000256" key="14">
    <source>
        <dbReference type="SAM" id="MobiDB-lite"/>
    </source>
</evidence>
<comment type="similarity">
    <text evidence="4">Belongs to the cation diffusion facilitator (CDF) transporter (TC 2.A.4) family. SLC30A subfamily.</text>
</comment>
<dbReference type="SUPFAM" id="SSF161111">
    <property type="entry name" value="Cation efflux protein transmembrane domain-like"/>
    <property type="match status" value="1"/>
</dbReference>
<feature type="transmembrane region" description="Helical" evidence="15">
    <location>
        <begin position="160"/>
        <end position="180"/>
    </location>
</feature>
<dbReference type="InterPro" id="IPR036837">
    <property type="entry name" value="Cation_efflux_CTD_sf"/>
</dbReference>
<dbReference type="InterPro" id="IPR050681">
    <property type="entry name" value="CDF/SLC30A"/>
</dbReference>
<dbReference type="Proteomes" id="UP001085076">
    <property type="component" value="Miscellaneous, Linkage group lg03"/>
</dbReference>
<evidence type="ECO:0000259" key="17">
    <source>
        <dbReference type="Pfam" id="PF13839"/>
    </source>
</evidence>
<evidence type="ECO:0000259" key="16">
    <source>
        <dbReference type="Pfam" id="PF01545"/>
    </source>
</evidence>
<reference evidence="20" key="2">
    <citation type="journal article" date="2022" name="Hortic Res">
        <title>The genome of Dioscorea zingiberensis sheds light on the biosynthesis, origin and evolution of the medicinally important diosgenin saponins.</title>
        <authorList>
            <person name="Li Y."/>
            <person name="Tan C."/>
            <person name="Li Z."/>
            <person name="Guo J."/>
            <person name="Li S."/>
            <person name="Chen X."/>
            <person name="Wang C."/>
            <person name="Dai X."/>
            <person name="Yang H."/>
            <person name="Song W."/>
            <person name="Hou L."/>
            <person name="Xu J."/>
            <person name="Tong Z."/>
            <person name="Xu A."/>
            <person name="Yuan X."/>
            <person name="Wang W."/>
            <person name="Yang Q."/>
            <person name="Chen L."/>
            <person name="Sun Z."/>
            <person name="Wang K."/>
            <person name="Pan B."/>
            <person name="Chen J."/>
            <person name="Bao Y."/>
            <person name="Liu F."/>
            <person name="Qi X."/>
            <person name="Gang D.R."/>
            <person name="Wen J."/>
            <person name="Li J."/>
        </authorList>
    </citation>
    <scope>NUCLEOTIDE SEQUENCE</scope>
    <source>
        <strain evidence="20">Dzin_1.0</strain>
    </source>
</reference>
<evidence type="ECO:0000313" key="21">
    <source>
        <dbReference type="Proteomes" id="UP001085076"/>
    </source>
</evidence>
<proteinExistence type="inferred from homology"/>
<feature type="domain" description="Trichome birefringence-like C-terminal" evidence="17">
    <location>
        <begin position="544"/>
        <end position="820"/>
    </location>
</feature>
<dbReference type="InterPro" id="IPR027469">
    <property type="entry name" value="Cation_efflux_TMD_sf"/>
</dbReference>
<reference evidence="20" key="1">
    <citation type="submission" date="2021-03" db="EMBL/GenBank/DDBJ databases">
        <authorList>
            <person name="Li Z."/>
            <person name="Yang C."/>
        </authorList>
    </citation>
    <scope>NUCLEOTIDE SEQUENCE</scope>
    <source>
        <strain evidence="20">Dzin_1.0</strain>
        <tissue evidence="20">Leaf</tissue>
    </source>
</reference>
<dbReference type="PANTHER" id="PTHR11562">
    <property type="entry name" value="CATION EFFLUX PROTEIN/ ZINC TRANSPORTER"/>
    <property type="match status" value="1"/>
</dbReference>
<feature type="transmembrane region" description="Helical" evidence="15">
    <location>
        <begin position="125"/>
        <end position="148"/>
    </location>
</feature>
<feature type="domain" description="Trichome birefringence-like N-terminal" evidence="18">
    <location>
        <begin position="491"/>
        <end position="543"/>
    </location>
</feature>